<organism evidence="10">
    <name type="scientific">hydrothermal vent metagenome</name>
    <dbReference type="NCBI Taxonomy" id="652676"/>
    <lineage>
        <taxon>unclassified sequences</taxon>
        <taxon>metagenomes</taxon>
        <taxon>ecological metagenomes</taxon>
    </lineage>
</organism>
<comment type="subcellular location">
    <subcellularLocation>
        <location evidence="1">Bacterial flagellum</location>
    </subcellularLocation>
</comment>
<evidence type="ECO:0000256" key="3">
    <source>
        <dbReference type="ARBA" id="ARBA00011255"/>
    </source>
</evidence>
<accession>A0A3B1A6C3</accession>
<keyword evidence="5" id="KW-0975">Bacterial flagellum</keyword>
<dbReference type="PANTHER" id="PTHR30288">
    <property type="entry name" value="FLAGELLAR CAP/ASSEMBLY PROTEIN FLID"/>
    <property type="match status" value="1"/>
</dbReference>
<reference evidence="10" key="1">
    <citation type="submission" date="2018-06" db="EMBL/GenBank/DDBJ databases">
        <authorList>
            <person name="Zhirakovskaya E."/>
        </authorList>
    </citation>
    <scope>NUCLEOTIDE SEQUENCE</scope>
</reference>
<evidence type="ECO:0000256" key="2">
    <source>
        <dbReference type="ARBA" id="ARBA00009764"/>
    </source>
</evidence>
<sequence>MASISSPGIGSGLDINGLIASVIEAERTPATNRLALKEATYQAQLTAYGSLKGALSSFNSALNSISSINAFSAVSTSSSDADIVSADATDKAANSSYRIKVSALAQPHTLVTTGFSNITEVVGTGTVTFKFGTTDYVESPEGYNSFIQNADKPTTSVTIDATNNTLEGIRDAVNNANVGVSASIIYDGTNYRLTYASTDTGAASSMEVTVDDPSLSALEFNSTATNLEQTLAGQDAAMTINGLAVTSATNVVKEAVSGVTFNLKQAQLAEDAAVNIDVSRNNNTVSNAVQNFVAEYNALLGIMNELNSYNADTQQGGILLGDSVLRSVEGRLRREVNNTIEGLSSRFQSLAEIGITTERDGTLEVDNSKLDAAVSSSPEAVGYLFAVAGQLSSNQVNFVTSTNNTKPGEYAIDITQAATQGSATGTVFGYSGSIVIDSNNDTFSFTIDDQQTGTITLTPGTYSGVAFASELQARINGATALKDAGVSANVDFDATVSNERFIISSTRYGSDSKVNINAVEGSGFGLSVGAGVVGLDVAGTIGGQFASGSGRLLTGTVNAAGLTVEILGDAQGDLGTISFARGIADKLSSLIDGMLNSGGALNIRIDGVEDRIEGINEDRVVLGGRMAALESRLLSQFLAMDLLVSQLRGTSNFLNQQLESLPKIGDRR</sequence>
<comment type="subunit">
    <text evidence="3">Homopentamer.</text>
</comment>
<feature type="domain" description="Flagellar hook-associated protein 2 N-terminal" evidence="8">
    <location>
        <begin position="11"/>
        <end position="108"/>
    </location>
</feature>
<dbReference type="Pfam" id="PF02465">
    <property type="entry name" value="FliD_N"/>
    <property type="match status" value="1"/>
</dbReference>
<evidence type="ECO:0000256" key="4">
    <source>
        <dbReference type="ARBA" id="ARBA00023054"/>
    </source>
</evidence>
<dbReference type="EMBL" id="UOFQ01000129">
    <property type="protein sequence ID" value="VAW89294.1"/>
    <property type="molecule type" value="Genomic_DNA"/>
</dbReference>
<evidence type="ECO:0000256" key="6">
    <source>
        <dbReference type="ARBA" id="ARBA00033074"/>
    </source>
</evidence>
<evidence type="ECO:0000256" key="5">
    <source>
        <dbReference type="ARBA" id="ARBA00023143"/>
    </source>
</evidence>
<dbReference type="InterPro" id="IPR003481">
    <property type="entry name" value="FliD_N"/>
</dbReference>
<evidence type="ECO:0000256" key="7">
    <source>
        <dbReference type="ARBA" id="ARBA00033192"/>
    </source>
</evidence>
<dbReference type="GO" id="GO:0009421">
    <property type="term" value="C:bacterial-type flagellum filament cap"/>
    <property type="evidence" value="ECO:0007669"/>
    <property type="project" value="InterPro"/>
</dbReference>
<dbReference type="PANTHER" id="PTHR30288:SF0">
    <property type="entry name" value="FLAGELLAR HOOK-ASSOCIATED PROTEIN 2"/>
    <property type="match status" value="1"/>
</dbReference>
<proteinExistence type="inferred from homology"/>
<comment type="similarity">
    <text evidence="2">Belongs to the FliD family.</text>
</comment>
<dbReference type="InterPro" id="IPR040026">
    <property type="entry name" value="FliD"/>
</dbReference>
<gene>
    <name evidence="10" type="ORF">MNBD_GAMMA17-1243</name>
</gene>
<dbReference type="AlphaFoldDB" id="A0A3B1A6C3"/>
<evidence type="ECO:0000259" key="8">
    <source>
        <dbReference type="Pfam" id="PF02465"/>
    </source>
</evidence>
<evidence type="ECO:0000256" key="1">
    <source>
        <dbReference type="ARBA" id="ARBA00004365"/>
    </source>
</evidence>
<dbReference type="InterPro" id="IPR010809">
    <property type="entry name" value="FliD_C"/>
</dbReference>
<keyword evidence="10" id="KW-0966">Cell projection</keyword>
<keyword evidence="10" id="KW-0282">Flagellum</keyword>
<dbReference type="GO" id="GO:0009424">
    <property type="term" value="C:bacterial-type flagellum hook"/>
    <property type="evidence" value="ECO:0007669"/>
    <property type="project" value="InterPro"/>
</dbReference>
<keyword evidence="4" id="KW-0175">Coiled coil</keyword>
<protein>
    <recommendedName>
        <fullName evidence="7">Filament cap protein</fullName>
    </recommendedName>
    <alternativeName>
        <fullName evidence="6">Flagellar cap protein</fullName>
    </alternativeName>
</protein>
<name>A0A3B1A6C3_9ZZZZ</name>
<dbReference type="Pfam" id="PF07195">
    <property type="entry name" value="FliD_C"/>
    <property type="match status" value="2"/>
</dbReference>
<dbReference type="GO" id="GO:0007155">
    <property type="term" value="P:cell adhesion"/>
    <property type="evidence" value="ECO:0007669"/>
    <property type="project" value="InterPro"/>
</dbReference>
<evidence type="ECO:0000259" key="9">
    <source>
        <dbReference type="Pfam" id="PF07195"/>
    </source>
</evidence>
<feature type="domain" description="Flagellar hook-associated protein 2 C-terminal" evidence="9">
    <location>
        <begin position="233"/>
        <end position="403"/>
    </location>
</feature>
<evidence type="ECO:0000313" key="10">
    <source>
        <dbReference type="EMBL" id="VAW89294.1"/>
    </source>
</evidence>
<keyword evidence="10" id="KW-0969">Cilium</keyword>
<dbReference type="GO" id="GO:0071973">
    <property type="term" value="P:bacterial-type flagellum-dependent cell motility"/>
    <property type="evidence" value="ECO:0007669"/>
    <property type="project" value="TreeGrafter"/>
</dbReference>
<feature type="domain" description="Flagellar hook-associated protein 2 C-terminal" evidence="9">
    <location>
        <begin position="577"/>
        <end position="647"/>
    </location>
</feature>